<gene>
    <name evidence="1" type="ORF">ERS132457_01242</name>
</gene>
<accession>A0A116NC98</accession>
<dbReference type="EMBL" id="FIIR01000012">
    <property type="protein sequence ID" value="CYV89323.1"/>
    <property type="molecule type" value="Genomic_DNA"/>
</dbReference>
<dbReference type="GO" id="GO:0004386">
    <property type="term" value="F:helicase activity"/>
    <property type="evidence" value="ECO:0007669"/>
    <property type="project" value="UniProtKB-KW"/>
</dbReference>
<evidence type="ECO:0000313" key="1">
    <source>
        <dbReference type="EMBL" id="CYV89323.1"/>
    </source>
</evidence>
<proteinExistence type="predicted"/>
<name>A0A116NC98_STRSU</name>
<sequence>MSYYYEKSTGKVAKHLARFPYYATDKILNLLQFQDSNQQFLISDKHLYDYFEEQKHQLSTDEKLSILFSLFKGRIDVYAKSYIDENGKSTIFLLTTMVGKNFLLKRELVNH</sequence>
<reference evidence="1 2" key="1">
    <citation type="submission" date="2016-02" db="EMBL/GenBank/DDBJ databases">
        <authorList>
            <consortium name="Pathogen Informatics"/>
        </authorList>
    </citation>
    <scope>NUCLEOTIDE SEQUENCE [LARGE SCALE GENOMIC DNA]</scope>
    <source>
        <strain evidence="1 2">LSS95</strain>
    </source>
</reference>
<organism evidence="1 2">
    <name type="scientific">Streptococcus suis</name>
    <dbReference type="NCBI Taxonomy" id="1307"/>
    <lineage>
        <taxon>Bacteria</taxon>
        <taxon>Bacillati</taxon>
        <taxon>Bacillota</taxon>
        <taxon>Bacilli</taxon>
        <taxon>Lactobacillales</taxon>
        <taxon>Streptococcaceae</taxon>
        <taxon>Streptococcus</taxon>
    </lineage>
</organism>
<keyword evidence="1" id="KW-0067">ATP-binding</keyword>
<keyword evidence="1" id="KW-0547">Nucleotide-binding</keyword>
<dbReference type="AlphaFoldDB" id="A0A116NC98"/>
<protein>
    <submittedName>
        <fullName evidence="1">Superfamily II DNA/RNA helicase</fullName>
    </submittedName>
</protein>
<keyword evidence="1" id="KW-0378">Hydrolase</keyword>
<dbReference type="Proteomes" id="UP000069831">
    <property type="component" value="Unassembled WGS sequence"/>
</dbReference>
<evidence type="ECO:0000313" key="2">
    <source>
        <dbReference type="Proteomes" id="UP000069831"/>
    </source>
</evidence>
<keyword evidence="1" id="KW-0347">Helicase</keyword>